<feature type="region of interest" description="Disordered" evidence="1">
    <location>
        <begin position="854"/>
        <end position="923"/>
    </location>
</feature>
<reference evidence="2 3" key="1">
    <citation type="submission" date="2024-09" db="EMBL/GenBank/DDBJ databases">
        <title>Chromosome-scale assembly of Riccia sorocarpa.</title>
        <authorList>
            <person name="Paukszto L."/>
        </authorList>
    </citation>
    <scope>NUCLEOTIDE SEQUENCE [LARGE SCALE GENOMIC DNA]</scope>
    <source>
        <strain evidence="2">LP-2024</strain>
        <tissue evidence="2">Aerial parts of the thallus</tissue>
    </source>
</reference>
<feature type="compositionally biased region" description="Polar residues" evidence="1">
    <location>
        <begin position="387"/>
        <end position="396"/>
    </location>
</feature>
<evidence type="ECO:0000256" key="1">
    <source>
        <dbReference type="SAM" id="MobiDB-lite"/>
    </source>
</evidence>
<dbReference type="AlphaFoldDB" id="A0ABD3HRZ2"/>
<feature type="compositionally biased region" description="Polar residues" evidence="1">
    <location>
        <begin position="434"/>
        <end position="453"/>
    </location>
</feature>
<dbReference type="PANTHER" id="PTHR38371:SF1">
    <property type="entry name" value="RHO GTPASE-ACTIVATING PROTEIN"/>
    <property type="match status" value="1"/>
</dbReference>
<feature type="compositionally biased region" description="Low complexity" evidence="1">
    <location>
        <begin position="23"/>
        <end position="37"/>
    </location>
</feature>
<evidence type="ECO:0000313" key="2">
    <source>
        <dbReference type="EMBL" id="KAL3692104.1"/>
    </source>
</evidence>
<feature type="region of interest" description="Disordered" evidence="1">
    <location>
        <begin position="284"/>
        <end position="331"/>
    </location>
</feature>
<feature type="region of interest" description="Disordered" evidence="1">
    <location>
        <begin position="23"/>
        <end position="55"/>
    </location>
</feature>
<feature type="compositionally biased region" description="Basic residues" evidence="1">
    <location>
        <begin position="862"/>
        <end position="878"/>
    </location>
</feature>
<gene>
    <name evidence="2" type="ORF">R1sor_005755</name>
</gene>
<feature type="compositionally biased region" description="Basic residues" evidence="1">
    <location>
        <begin position="958"/>
        <end position="970"/>
    </location>
</feature>
<feature type="compositionally biased region" description="Basic and acidic residues" evidence="1">
    <location>
        <begin position="96"/>
        <end position="131"/>
    </location>
</feature>
<name>A0ABD3HRZ2_9MARC</name>
<dbReference type="PANTHER" id="PTHR38371">
    <property type="entry name" value="RHO GTPASE-ACTIVATING PROTEIN"/>
    <property type="match status" value="1"/>
</dbReference>
<dbReference type="EMBL" id="JBJQOH010000003">
    <property type="protein sequence ID" value="KAL3692104.1"/>
    <property type="molecule type" value="Genomic_DNA"/>
</dbReference>
<proteinExistence type="predicted"/>
<organism evidence="2 3">
    <name type="scientific">Riccia sorocarpa</name>
    <dbReference type="NCBI Taxonomy" id="122646"/>
    <lineage>
        <taxon>Eukaryota</taxon>
        <taxon>Viridiplantae</taxon>
        <taxon>Streptophyta</taxon>
        <taxon>Embryophyta</taxon>
        <taxon>Marchantiophyta</taxon>
        <taxon>Marchantiopsida</taxon>
        <taxon>Marchantiidae</taxon>
        <taxon>Marchantiales</taxon>
        <taxon>Ricciaceae</taxon>
        <taxon>Riccia</taxon>
    </lineage>
</organism>
<feature type="region of interest" description="Disordered" evidence="1">
    <location>
        <begin position="523"/>
        <end position="544"/>
    </location>
</feature>
<feature type="compositionally biased region" description="Low complexity" evidence="1">
    <location>
        <begin position="418"/>
        <end position="430"/>
    </location>
</feature>
<dbReference type="Proteomes" id="UP001633002">
    <property type="component" value="Unassembled WGS sequence"/>
</dbReference>
<sequence>MATPSTSGTPNVRDVRRARATRFSFSPVPSFGSPSFSLGIDKFPPPPTFDDCDEKIDLLNSDDKQSSKRVRLLNDEAAPSFSLGLEELQLPLDSQDYTREETSERDEGRQSQEIRDDQQCEYASRRNEKTSPGKSKGGAGVEILKDAADRGRSQERAHKVCSGPSFSLGLEESSSSEKPHNTLSRKEKRDSTLSPPFDLRAQDAEFSGNVRPKSPSSENENELTTNLAPVVEACQVHAPKQLRRIGRNAPSPKLSLHLTNEPISVSAVQPRVYDRGSGRAWDAAENTSSATAEVSPTLLSGAFSGSDEDNNFNCRTEDDEPGGSLGSRKHNLKSRAASLAARRVSSSIAEQMRDGPLQWSLESGAVDSTRELVVGMLGKKKDHQEYESTSGQNLPSSRHDTSCPAIIVLSQETDETPSLGKQSLSSGLSKDSAEPNTPTDNVENSKPDNQLTQRVDIIDITTPPSARKASPKRPLRNCRQGTLLEFVKDSEDEGEFEIAPKRRRLSKPTPQVKIEPHSTGFLEDFASSPVKGKDAVDERSPGTPVVEQKKVFKRLRRGSASQAPQVKIDRSAGLKKVKMEPCKLDRNEPVLAASQDLKEFTAGSTQLISQDEFDDIEDVSDCELTCGGSRSHRDRRSLPVHIQPKKLSLSTPSPSGMKPLLHIPGLDSEPVAKKPDQVKTESVRCLETKFSSATVIRKYGNVKAEAITLSDDEEPWLEWPRTVSSQALPTEATRRNLSGTEKKTPLPDPWRVGSRLHVPEPASSSKSKSTVVDGSDFWESFTENFSEDPTAGPADEHGQNEHVRIARLLRERLPHLKAVDALLVDGGLDEEPVYIDYRNQFGSSQGMDRAAFAELDCTQPQSRRKQKRPSSKSMKGRQSKLSSSATTSQKTTPTRSPAKGKRKAWTLFRETTKGPSSSTSTQGYWIVEGGKRVYVKDGHTLSGRSAYMAYKRDSGKKSGTKRKPASKSKR</sequence>
<feature type="compositionally biased region" description="Polar residues" evidence="1">
    <location>
        <begin position="214"/>
        <end position="223"/>
    </location>
</feature>
<feature type="compositionally biased region" description="Polar residues" evidence="1">
    <location>
        <begin position="285"/>
        <end position="298"/>
    </location>
</feature>
<evidence type="ECO:0008006" key="4">
    <source>
        <dbReference type="Google" id="ProtNLM"/>
    </source>
</evidence>
<feature type="region of interest" description="Disordered" evidence="1">
    <location>
        <begin position="378"/>
        <end position="475"/>
    </location>
</feature>
<feature type="compositionally biased region" description="Basic and acidic residues" evidence="1">
    <location>
        <begin position="143"/>
        <end position="158"/>
    </location>
</feature>
<feature type="compositionally biased region" description="Polar residues" evidence="1">
    <location>
        <begin position="762"/>
        <end position="771"/>
    </location>
</feature>
<accession>A0ABD3HRZ2</accession>
<comment type="caution">
    <text evidence="2">The sequence shown here is derived from an EMBL/GenBank/DDBJ whole genome shotgun (WGS) entry which is preliminary data.</text>
</comment>
<feature type="compositionally biased region" description="Basic and acidic residues" evidence="1">
    <location>
        <begin position="175"/>
        <end position="191"/>
    </location>
</feature>
<feature type="compositionally biased region" description="Low complexity" evidence="1">
    <location>
        <begin position="162"/>
        <end position="173"/>
    </location>
</feature>
<feature type="region of interest" description="Disordered" evidence="1">
    <location>
        <begin position="723"/>
        <end position="771"/>
    </location>
</feature>
<feature type="region of interest" description="Disordered" evidence="1">
    <location>
        <begin position="82"/>
        <end position="223"/>
    </location>
</feature>
<feature type="compositionally biased region" description="Basic and acidic residues" evidence="1">
    <location>
        <begin position="531"/>
        <end position="540"/>
    </location>
</feature>
<evidence type="ECO:0000313" key="3">
    <source>
        <dbReference type="Proteomes" id="UP001633002"/>
    </source>
</evidence>
<feature type="region of interest" description="Disordered" evidence="1">
    <location>
        <begin position="937"/>
        <end position="970"/>
    </location>
</feature>
<feature type="compositionally biased region" description="Polar residues" evidence="1">
    <location>
        <begin position="913"/>
        <end position="923"/>
    </location>
</feature>
<keyword evidence="3" id="KW-1185">Reference proteome</keyword>
<protein>
    <recommendedName>
        <fullName evidence="4">Centromere protein C</fullName>
    </recommendedName>
</protein>
<feature type="compositionally biased region" description="Polar residues" evidence="1">
    <location>
        <begin position="879"/>
        <end position="895"/>
    </location>
</feature>